<dbReference type="SUPFAM" id="SSF52540">
    <property type="entry name" value="P-loop containing nucleoside triphosphate hydrolases"/>
    <property type="match status" value="1"/>
</dbReference>
<reference evidence="8" key="1">
    <citation type="journal article" date="2019" name="Int. J. Syst. Evol. Microbiol.">
        <title>The Global Catalogue of Microorganisms (GCM) 10K type strain sequencing project: providing services to taxonomists for standard genome sequencing and annotation.</title>
        <authorList>
            <consortium name="The Broad Institute Genomics Platform"/>
            <consortium name="The Broad Institute Genome Sequencing Center for Infectious Disease"/>
            <person name="Wu L."/>
            <person name="Ma J."/>
        </authorList>
    </citation>
    <scope>NUCLEOTIDE SEQUENCE [LARGE SCALE GENOMIC DNA]</scope>
    <source>
        <strain evidence="8">IBRC-M 10703</strain>
    </source>
</reference>
<evidence type="ECO:0000313" key="8">
    <source>
        <dbReference type="Proteomes" id="UP001595772"/>
    </source>
</evidence>
<dbReference type="InterPro" id="IPR003593">
    <property type="entry name" value="AAA+_ATPase"/>
</dbReference>
<evidence type="ECO:0000256" key="4">
    <source>
        <dbReference type="ARBA" id="ARBA00022840"/>
    </source>
</evidence>
<dbReference type="CDD" id="cd03224">
    <property type="entry name" value="ABC_TM1139_LivF_branched"/>
    <property type="match status" value="1"/>
</dbReference>
<dbReference type="Proteomes" id="UP001595772">
    <property type="component" value="Unassembled WGS sequence"/>
</dbReference>
<dbReference type="PANTHER" id="PTHR43820:SF4">
    <property type="entry name" value="HIGH-AFFINITY BRANCHED-CHAIN AMINO ACID TRANSPORT ATP-BINDING PROTEIN LIVF"/>
    <property type="match status" value="1"/>
</dbReference>
<comment type="similarity">
    <text evidence="1">Belongs to the ABC transporter superfamily.</text>
</comment>
<dbReference type="GO" id="GO:0005524">
    <property type="term" value="F:ATP binding"/>
    <property type="evidence" value="ECO:0007669"/>
    <property type="project" value="UniProtKB-KW"/>
</dbReference>
<comment type="caution">
    <text evidence="7">The sequence shown here is derived from an EMBL/GenBank/DDBJ whole genome shotgun (WGS) entry which is preliminary data.</text>
</comment>
<dbReference type="PANTHER" id="PTHR43820">
    <property type="entry name" value="HIGH-AFFINITY BRANCHED-CHAIN AMINO ACID TRANSPORT ATP-BINDING PROTEIN LIVF"/>
    <property type="match status" value="1"/>
</dbReference>
<dbReference type="InterPro" id="IPR027417">
    <property type="entry name" value="P-loop_NTPase"/>
</dbReference>
<evidence type="ECO:0000256" key="2">
    <source>
        <dbReference type="ARBA" id="ARBA00022448"/>
    </source>
</evidence>
<accession>A0ABV8GW02</accession>
<keyword evidence="3" id="KW-0547">Nucleotide-binding</keyword>
<dbReference type="Pfam" id="PF00005">
    <property type="entry name" value="ABC_tran"/>
    <property type="match status" value="1"/>
</dbReference>
<evidence type="ECO:0000256" key="3">
    <source>
        <dbReference type="ARBA" id="ARBA00022741"/>
    </source>
</evidence>
<dbReference type="EMBL" id="JBHSAO010000006">
    <property type="protein sequence ID" value="MFC4024033.1"/>
    <property type="molecule type" value="Genomic_DNA"/>
</dbReference>
<name>A0ABV8GW02_9BACI</name>
<dbReference type="PROSITE" id="PS00211">
    <property type="entry name" value="ABC_TRANSPORTER_1"/>
    <property type="match status" value="1"/>
</dbReference>
<gene>
    <name evidence="7" type="ORF">ACFOUV_09525</name>
</gene>
<dbReference type="InterPro" id="IPR017871">
    <property type="entry name" value="ABC_transporter-like_CS"/>
</dbReference>
<dbReference type="Gene3D" id="3.40.50.300">
    <property type="entry name" value="P-loop containing nucleotide triphosphate hydrolases"/>
    <property type="match status" value="1"/>
</dbReference>
<dbReference type="PROSITE" id="PS50893">
    <property type="entry name" value="ABC_TRANSPORTER_2"/>
    <property type="match status" value="1"/>
</dbReference>
<evidence type="ECO:0000256" key="5">
    <source>
        <dbReference type="ARBA" id="ARBA00022970"/>
    </source>
</evidence>
<dbReference type="InterPro" id="IPR052156">
    <property type="entry name" value="BCAA_Transport_ATP-bd_LivF"/>
</dbReference>
<dbReference type="InterPro" id="IPR003439">
    <property type="entry name" value="ABC_transporter-like_ATP-bd"/>
</dbReference>
<proteinExistence type="inferred from homology"/>
<keyword evidence="8" id="KW-1185">Reference proteome</keyword>
<keyword evidence="2" id="KW-0813">Transport</keyword>
<dbReference type="RefSeq" id="WP_379496524.1">
    <property type="nucleotide sequence ID" value="NZ_JBHSAO010000006.1"/>
</dbReference>
<protein>
    <submittedName>
        <fullName evidence="7">ABC transporter ATP-binding protein</fullName>
    </submittedName>
</protein>
<dbReference type="SMART" id="SM00382">
    <property type="entry name" value="AAA"/>
    <property type="match status" value="1"/>
</dbReference>
<evidence type="ECO:0000256" key="1">
    <source>
        <dbReference type="ARBA" id="ARBA00005417"/>
    </source>
</evidence>
<keyword evidence="5" id="KW-0029">Amino-acid transport</keyword>
<evidence type="ECO:0000313" key="7">
    <source>
        <dbReference type="EMBL" id="MFC4024033.1"/>
    </source>
</evidence>
<keyword evidence="4 7" id="KW-0067">ATP-binding</keyword>
<organism evidence="7 8">
    <name type="scientific">Oceanobacillus longus</name>
    <dbReference type="NCBI Taxonomy" id="930120"/>
    <lineage>
        <taxon>Bacteria</taxon>
        <taxon>Bacillati</taxon>
        <taxon>Bacillota</taxon>
        <taxon>Bacilli</taxon>
        <taxon>Bacillales</taxon>
        <taxon>Bacillaceae</taxon>
        <taxon>Oceanobacillus</taxon>
    </lineage>
</organism>
<sequence length="233" mass="25610">MLSLSDVHVNYGHVSALKGISLKVEAGQIVSLLGANGAGKSTTLKMISRMVKSKKGSYEMEGKSMIKELPSSIVKQGIIHCPENRRVFPLFSVEENLIIGAYNNRSKLVKEEMENVFRYFPLLKDRLKQKAGTLSGGEQQMLAIGRALMGKPKVLLLDEPSLGLAPKIVKEIFSIIKDINKDGTSILIVEQNAYKAIGISDYSYVLENGSIALQGTPEELKNNDEVRRLYLGG</sequence>
<evidence type="ECO:0000259" key="6">
    <source>
        <dbReference type="PROSITE" id="PS50893"/>
    </source>
</evidence>
<feature type="domain" description="ABC transporter" evidence="6">
    <location>
        <begin position="2"/>
        <end position="233"/>
    </location>
</feature>